<dbReference type="PROSITE" id="PS50042">
    <property type="entry name" value="CNMP_BINDING_3"/>
    <property type="match status" value="2"/>
</dbReference>
<evidence type="ECO:0000313" key="10">
    <source>
        <dbReference type="EMBL" id="KRX05579.1"/>
    </source>
</evidence>
<dbReference type="GO" id="GO:0030552">
    <property type="term" value="F:cAMP binding"/>
    <property type="evidence" value="ECO:0007669"/>
    <property type="project" value="UniProtKB-KW"/>
</dbReference>
<dbReference type="Gene3D" id="2.60.120.10">
    <property type="entry name" value="Jelly Rolls"/>
    <property type="match status" value="2"/>
</dbReference>
<dbReference type="SUPFAM" id="SSF51206">
    <property type="entry name" value="cAMP-binding domain-like"/>
    <property type="match status" value="2"/>
</dbReference>
<dbReference type="Pfam" id="PF00027">
    <property type="entry name" value="cNMP_binding"/>
    <property type="match status" value="2"/>
</dbReference>
<dbReference type="InterPro" id="IPR050503">
    <property type="entry name" value="cAMP-dep_PK_reg_su-like"/>
</dbReference>
<keyword evidence="3" id="KW-0597">Phosphoprotein</keyword>
<dbReference type="GO" id="GO:0005829">
    <property type="term" value="C:cytosol"/>
    <property type="evidence" value="ECO:0007669"/>
    <property type="project" value="TreeGrafter"/>
</dbReference>
<dbReference type="OMA" id="WSPPHHP"/>
<keyword evidence="11" id="KW-1185">Reference proteome</keyword>
<evidence type="ECO:0000313" key="11">
    <source>
        <dbReference type="Proteomes" id="UP000054937"/>
    </source>
</evidence>
<evidence type="ECO:0000256" key="4">
    <source>
        <dbReference type="ARBA" id="ARBA00022566"/>
    </source>
</evidence>
<keyword evidence="7 8" id="KW-0114">cAMP</keyword>
<dbReference type="InterPro" id="IPR018488">
    <property type="entry name" value="cNMP-bd_CS"/>
</dbReference>
<feature type="binding site" evidence="8">
    <location>
        <position position="227"/>
    </location>
    <ligand>
        <name>3',5'-cyclic AMP</name>
        <dbReference type="ChEBI" id="CHEBI:58165"/>
        <label>1</label>
    </ligand>
</feature>
<dbReference type="FunFam" id="2.60.120.10:FF:000039">
    <property type="entry name" value="cAMP-dependent protein kinase regulatory subunit"/>
    <property type="match status" value="1"/>
</dbReference>
<dbReference type="CDD" id="cd22964">
    <property type="entry name" value="DD_CrRSP_unchar"/>
    <property type="match status" value="1"/>
</dbReference>
<feature type="binding site" evidence="8">
    <location>
        <position position="340"/>
    </location>
    <ligand>
        <name>3',5'-cyclic AMP</name>
        <dbReference type="ChEBI" id="CHEBI:58165"/>
        <label>2</label>
    </ligand>
</feature>
<protein>
    <recommendedName>
        <fullName evidence="2">cAMP-dependent protein kinase regulatory subunit</fullName>
    </recommendedName>
</protein>
<dbReference type="PROSITE" id="PS00888">
    <property type="entry name" value="CNMP_BINDING_1"/>
    <property type="match status" value="2"/>
</dbReference>
<accession>A0A0V0QTQ8</accession>
<dbReference type="PANTHER" id="PTHR11635:SF152">
    <property type="entry name" value="CAMP-DEPENDENT PROTEIN KINASE TYPE I REGULATORY SUBUNIT-RELATED"/>
    <property type="match status" value="1"/>
</dbReference>
<dbReference type="InParanoid" id="A0A0V0QTQ8"/>
<comment type="similarity">
    <text evidence="1">Belongs to the cAMP-dependent kinase regulatory chain family.</text>
</comment>
<feature type="domain" description="Cyclic nucleotide-binding" evidence="9">
    <location>
        <begin position="147"/>
        <end position="268"/>
    </location>
</feature>
<dbReference type="PRINTS" id="PR00103">
    <property type="entry name" value="CAMPKINASE"/>
</dbReference>
<dbReference type="GO" id="GO:0005952">
    <property type="term" value="C:cAMP-dependent protein kinase complex"/>
    <property type="evidence" value="ECO:0007669"/>
    <property type="project" value="InterPro"/>
</dbReference>
<evidence type="ECO:0000256" key="6">
    <source>
        <dbReference type="ARBA" id="ARBA00022741"/>
    </source>
</evidence>
<evidence type="ECO:0000256" key="5">
    <source>
        <dbReference type="ARBA" id="ARBA00022737"/>
    </source>
</evidence>
<gene>
    <name evidence="10" type="ORF">PPERSA_12757</name>
</gene>
<dbReference type="InterPro" id="IPR012198">
    <property type="entry name" value="cAMP_dep_PK_reg_su"/>
</dbReference>
<dbReference type="CDD" id="cd00038">
    <property type="entry name" value="CAP_ED"/>
    <property type="match status" value="2"/>
</dbReference>
<name>A0A0V0QTQ8_PSEPJ</name>
<feature type="binding site" evidence="8">
    <location>
        <position position="349"/>
    </location>
    <ligand>
        <name>3',5'-cyclic AMP</name>
        <dbReference type="ChEBI" id="CHEBI:58165"/>
        <label>2</label>
    </ligand>
</feature>
<dbReference type="AlphaFoldDB" id="A0A0V0QTQ8"/>
<dbReference type="PANTHER" id="PTHR11635">
    <property type="entry name" value="CAMP-DEPENDENT PROTEIN KINASE REGULATORY CHAIN"/>
    <property type="match status" value="1"/>
</dbReference>
<dbReference type="InterPro" id="IPR000595">
    <property type="entry name" value="cNMP-bd_dom"/>
</dbReference>
<keyword evidence="4 8" id="KW-0116">cAMP-binding</keyword>
<keyword evidence="6 8" id="KW-0547">Nucleotide-binding</keyword>
<evidence type="ECO:0000259" key="9">
    <source>
        <dbReference type="PROSITE" id="PS50042"/>
    </source>
</evidence>
<dbReference type="OrthoDB" id="417078at2759"/>
<reference evidence="10 11" key="1">
    <citation type="journal article" date="2015" name="Sci. Rep.">
        <title>Genome of the facultative scuticociliatosis pathogen Pseudocohnilembus persalinus provides insight into its virulence through horizontal gene transfer.</title>
        <authorList>
            <person name="Xiong J."/>
            <person name="Wang G."/>
            <person name="Cheng J."/>
            <person name="Tian M."/>
            <person name="Pan X."/>
            <person name="Warren A."/>
            <person name="Jiang C."/>
            <person name="Yuan D."/>
            <person name="Miao W."/>
        </authorList>
    </citation>
    <scope>NUCLEOTIDE SEQUENCE [LARGE SCALE GENOMIC DNA]</scope>
    <source>
        <strain evidence="10">36N120E</strain>
    </source>
</reference>
<keyword evidence="5" id="KW-0677">Repeat</keyword>
<feature type="domain" description="Cyclic nucleotide-binding" evidence="9">
    <location>
        <begin position="271"/>
        <end position="387"/>
    </location>
</feature>
<dbReference type="EMBL" id="LDAU01000106">
    <property type="protein sequence ID" value="KRX05579.1"/>
    <property type="molecule type" value="Genomic_DNA"/>
</dbReference>
<evidence type="ECO:0000256" key="8">
    <source>
        <dbReference type="PIRSR" id="PIRSR000548-1"/>
    </source>
</evidence>
<evidence type="ECO:0000256" key="2">
    <source>
        <dbReference type="ARBA" id="ARBA00020355"/>
    </source>
</evidence>
<comment type="caution">
    <text evidence="10">The sequence shown here is derived from an EMBL/GenBank/DDBJ whole genome shotgun (WGS) entry which is preliminary data.</text>
</comment>
<dbReference type="GO" id="GO:0033554">
    <property type="term" value="P:cellular response to stress"/>
    <property type="evidence" value="ECO:0007669"/>
    <property type="project" value="UniProtKB-ARBA"/>
</dbReference>
<dbReference type="SMART" id="SM00100">
    <property type="entry name" value="cNMP"/>
    <property type="match status" value="2"/>
</dbReference>
<dbReference type="GO" id="GO:0034236">
    <property type="term" value="F:protein kinase A catalytic subunit binding"/>
    <property type="evidence" value="ECO:0007669"/>
    <property type="project" value="TreeGrafter"/>
</dbReference>
<dbReference type="FunFam" id="2.60.120.10:FF:000006">
    <property type="entry name" value="cAMP-dependent protein kinase type I-alpha regulatory subunit"/>
    <property type="match status" value="1"/>
</dbReference>
<dbReference type="Proteomes" id="UP000054937">
    <property type="component" value="Unassembled WGS sequence"/>
</dbReference>
<dbReference type="PROSITE" id="PS00889">
    <property type="entry name" value="CNMP_BINDING_2"/>
    <property type="match status" value="2"/>
</dbReference>
<dbReference type="InterPro" id="IPR014710">
    <property type="entry name" value="RmlC-like_jellyroll"/>
</dbReference>
<evidence type="ECO:0000256" key="3">
    <source>
        <dbReference type="ARBA" id="ARBA00022553"/>
    </source>
</evidence>
<dbReference type="GO" id="GO:0004862">
    <property type="term" value="F:cAMP-dependent protein kinase inhibitor activity"/>
    <property type="evidence" value="ECO:0007669"/>
    <property type="project" value="TreeGrafter"/>
</dbReference>
<sequence length="387" mass="44309">MDDQANRQYITNKVHPIYENMLVDLIISKPNDVVGFMQKWLKEKGSQFQMLAEAQPHQTLDQLKQQYKKKGVQNEDECSSSSDDDDYADDLLVELEKKKQQNPNGRSSVSAEAFGQFNIKKAFQPKVIAKKPEQKDRILKRIMQSFMFSALDEKERNIVIDAMEEQKFSPNQYIIKQGDDGNCLYVLDEGEASCEKIFKKGEKPVFLKTYIPGESFGELALLYNCPRAATIKAQTNCTLFVLDQETFNHIVKDAAQKKRERYQDFLASVELLKGLDAYERSQIADALKTIKAKKGEYIVTEGEEGDIFFFLEVGKCDALKKIDGQQKVVKSYKPGDYFGELALLKNQPRQASIVCTEDCVLVALDRYTFKRLLGNMEEILKQNAQNY</sequence>
<feature type="binding site" evidence="8">
    <location>
        <position position="218"/>
    </location>
    <ligand>
        <name>3',5'-cyclic AMP</name>
        <dbReference type="ChEBI" id="CHEBI:58165"/>
        <label>1</label>
    </ligand>
</feature>
<evidence type="ECO:0000256" key="1">
    <source>
        <dbReference type="ARBA" id="ARBA00005753"/>
    </source>
</evidence>
<organism evidence="10 11">
    <name type="scientific">Pseudocohnilembus persalinus</name>
    <name type="common">Ciliate</name>
    <dbReference type="NCBI Taxonomy" id="266149"/>
    <lineage>
        <taxon>Eukaryota</taxon>
        <taxon>Sar</taxon>
        <taxon>Alveolata</taxon>
        <taxon>Ciliophora</taxon>
        <taxon>Intramacronucleata</taxon>
        <taxon>Oligohymenophorea</taxon>
        <taxon>Scuticociliatia</taxon>
        <taxon>Philasterida</taxon>
        <taxon>Pseudocohnilembidae</taxon>
        <taxon>Pseudocohnilembus</taxon>
    </lineage>
</organism>
<evidence type="ECO:0000256" key="7">
    <source>
        <dbReference type="ARBA" id="ARBA00023149"/>
    </source>
</evidence>
<dbReference type="FunCoup" id="A0A0V0QTQ8">
    <property type="interactions" value="41"/>
</dbReference>
<dbReference type="InterPro" id="IPR018490">
    <property type="entry name" value="cNMP-bd_dom_sf"/>
</dbReference>
<proteinExistence type="inferred from homology"/>
<dbReference type="PIRSF" id="PIRSF000548">
    <property type="entry name" value="PK_regulatory"/>
    <property type="match status" value="1"/>
</dbReference>